<name>A0A2T1HM58_9HYPH</name>
<evidence type="ECO:0000313" key="2">
    <source>
        <dbReference type="EMBL" id="PSC02716.1"/>
    </source>
</evidence>
<feature type="domain" description="Molybdopterin-guanine dinucleotide biosynthesis protein B (MobB)" evidence="1">
    <location>
        <begin position="3"/>
        <end position="135"/>
    </location>
</feature>
<dbReference type="RefSeq" id="WP_106340257.1">
    <property type="nucleotide sequence ID" value="NZ_PVZS01000040.1"/>
</dbReference>
<dbReference type="PANTHER" id="PTHR40072">
    <property type="entry name" value="MOLYBDOPTERIN-GUANINE DINUCLEOTIDE BIOSYNTHESIS ADAPTER PROTEIN-RELATED"/>
    <property type="match status" value="1"/>
</dbReference>
<dbReference type="GO" id="GO:0005525">
    <property type="term" value="F:GTP binding"/>
    <property type="evidence" value="ECO:0007669"/>
    <property type="project" value="InterPro"/>
</dbReference>
<dbReference type="CDD" id="cd03116">
    <property type="entry name" value="MobB"/>
    <property type="match status" value="1"/>
</dbReference>
<dbReference type="AlphaFoldDB" id="A0A2T1HM58"/>
<gene>
    <name evidence="2" type="primary">mobB</name>
    <name evidence="2" type="ORF">SLNSH_22595</name>
</gene>
<protein>
    <submittedName>
        <fullName evidence="2">Molybdopterin-guanine dinucleotide biosynthesis protein B</fullName>
    </submittedName>
</protein>
<dbReference type="NCBIfam" id="TIGR00176">
    <property type="entry name" value="mobB"/>
    <property type="match status" value="1"/>
</dbReference>
<dbReference type="GO" id="GO:0006777">
    <property type="term" value="P:Mo-molybdopterin cofactor biosynthetic process"/>
    <property type="evidence" value="ECO:0007669"/>
    <property type="project" value="InterPro"/>
</dbReference>
<proteinExistence type="predicted"/>
<comment type="caution">
    <text evidence="2">The sequence shown here is derived from an EMBL/GenBank/DDBJ whole genome shotgun (WGS) entry which is preliminary data.</text>
</comment>
<dbReference type="SUPFAM" id="SSF52540">
    <property type="entry name" value="P-loop containing nucleoside triphosphate hydrolases"/>
    <property type="match status" value="1"/>
</dbReference>
<organism evidence="2 3">
    <name type="scientific">Alsobacter soli</name>
    <dbReference type="NCBI Taxonomy" id="2109933"/>
    <lineage>
        <taxon>Bacteria</taxon>
        <taxon>Pseudomonadati</taxon>
        <taxon>Pseudomonadota</taxon>
        <taxon>Alphaproteobacteria</taxon>
        <taxon>Hyphomicrobiales</taxon>
        <taxon>Alsobacteraceae</taxon>
        <taxon>Alsobacter</taxon>
    </lineage>
</organism>
<sequence>MRVIGLAGWSGSGKTTLLTSLIPLLVRRGLTVSTIKHAHHAFDVDRPGKDSFVHREAGASEVLVSSASRWALMHEHRGAPEPALPELLGKLSACDLVLVEGFKREPIPKLEIWRAAVGKPPLHPDDPNIVLVASDDPCPAARVPVLPLGDLPRIADALLDAARPMSDMIAEWNAAG</sequence>
<evidence type="ECO:0000259" key="1">
    <source>
        <dbReference type="Pfam" id="PF03205"/>
    </source>
</evidence>
<keyword evidence="3" id="KW-1185">Reference proteome</keyword>
<dbReference type="Proteomes" id="UP000239772">
    <property type="component" value="Unassembled WGS sequence"/>
</dbReference>
<dbReference type="InterPro" id="IPR027417">
    <property type="entry name" value="P-loop_NTPase"/>
</dbReference>
<dbReference type="OrthoDB" id="9804758at2"/>
<dbReference type="EMBL" id="PVZS01000040">
    <property type="protein sequence ID" value="PSC02716.1"/>
    <property type="molecule type" value="Genomic_DNA"/>
</dbReference>
<evidence type="ECO:0000313" key="3">
    <source>
        <dbReference type="Proteomes" id="UP000239772"/>
    </source>
</evidence>
<dbReference type="Pfam" id="PF03205">
    <property type="entry name" value="MobB"/>
    <property type="match status" value="1"/>
</dbReference>
<dbReference type="InterPro" id="IPR004435">
    <property type="entry name" value="MobB_dom"/>
</dbReference>
<dbReference type="Gene3D" id="3.40.50.300">
    <property type="entry name" value="P-loop containing nucleotide triphosphate hydrolases"/>
    <property type="match status" value="1"/>
</dbReference>
<dbReference type="InterPro" id="IPR052539">
    <property type="entry name" value="MGD_biosynthesis_adapter"/>
</dbReference>
<reference evidence="3" key="1">
    <citation type="submission" date="2018-03" db="EMBL/GenBank/DDBJ databases">
        <authorList>
            <person name="Sun L."/>
            <person name="Liu H."/>
            <person name="Chen W."/>
            <person name="Huang K."/>
            <person name="Liu W."/>
            <person name="Gao X."/>
        </authorList>
    </citation>
    <scope>NUCLEOTIDE SEQUENCE [LARGE SCALE GENOMIC DNA]</scope>
    <source>
        <strain evidence="3">SH9</strain>
    </source>
</reference>
<dbReference type="PANTHER" id="PTHR40072:SF1">
    <property type="entry name" value="MOLYBDOPTERIN-GUANINE DINUCLEOTIDE BIOSYNTHESIS ADAPTER PROTEIN"/>
    <property type="match status" value="1"/>
</dbReference>
<accession>A0A2T1HM58</accession>